<evidence type="ECO:0000256" key="2">
    <source>
        <dbReference type="ARBA" id="ARBA00022737"/>
    </source>
</evidence>
<dbReference type="InterPro" id="IPR001611">
    <property type="entry name" value="Leu-rich_rpt"/>
</dbReference>
<feature type="compositionally biased region" description="Low complexity" evidence="3">
    <location>
        <begin position="11"/>
        <end position="20"/>
    </location>
</feature>
<feature type="compositionally biased region" description="Polar residues" evidence="3">
    <location>
        <begin position="295"/>
        <end position="305"/>
    </location>
</feature>
<feature type="compositionally biased region" description="Low complexity" evidence="3">
    <location>
        <begin position="473"/>
        <end position="485"/>
    </location>
</feature>
<reference evidence="4" key="1">
    <citation type="journal article" date="2020" name="Fungal Divers.">
        <title>Resolving the Mortierellaceae phylogeny through synthesis of multi-gene phylogenetics and phylogenomics.</title>
        <authorList>
            <person name="Vandepol N."/>
            <person name="Liber J."/>
            <person name="Desiro A."/>
            <person name="Na H."/>
            <person name="Kennedy M."/>
            <person name="Barry K."/>
            <person name="Grigoriev I.V."/>
            <person name="Miller A.N."/>
            <person name="O'Donnell K."/>
            <person name="Stajich J.E."/>
            <person name="Bonito G."/>
        </authorList>
    </citation>
    <scope>NUCLEOTIDE SEQUENCE</scope>
    <source>
        <strain evidence="4">KOD1015</strain>
    </source>
</reference>
<feature type="compositionally biased region" description="Low complexity" evidence="3">
    <location>
        <begin position="97"/>
        <end position="112"/>
    </location>
</feature>
<feature type="region of interest" description="Disordered" evidence="3">
    <location>
        <begin position="390"/>
        <end position="449"/>
    </location>
</feature>
<evidence type="ECO:0000313" key="5">
    <source>
        <dbReference type="Proteomes" id="UP000780801"/>
    </source>
</evidence>
<dbReference type="EMBL" id="JAABOA010003746">
    <property type="protein sequence ID" value="KAF9578351.1"/>
    <property type="molecule type" value="Genomic_DNA"/>
</dbReference>
<gene>
    <name evidence="4" type="ORF">BGW38_005891</name>
</gene>
<keyword evidence="2" id="KW-0677">Repeat</keyword>
<proteinExistence type="predicted"/>
<dbReference type="AlphaFoldDB" id="A0A9P6KB32"/>
<feature type="compositionally biased region" description="Basic and acidic residues" evidence="3">
    <location>
        <begin position="173"/>
        <end position="185"/>
    </location>
</feature>
<dbReference type="GO" id="GO:0005737">
    <property type="term" value="C:cytoplasm"/>
    <property type="evidence" value="ECO:0007669"/>
    <property type="project" value="TreeGrafter"/>
</dbReference>
<feature type="compositionally biased region" description="Low complexity" evidence="3">
    <location>
        <begin position="392"/>
        <end position="404"/>
    </location>
</feature>
<evidence type="ECO:0000313" key="4">
    <source>
        <dbReference type="EMBL" id="KAF9578351.1"/>
    </source>
</evidence>
<feature type="compositionally biased region" description="Basic and acidic residues" evidence="3">
    <location>
        <begin position="405"/>
        <end position="416"/>
    </location>
</feature>
<feature type="region of interest" description="Disordered" evidence="3">
    <location>
        <begin position="473"/>
        <end position="492"/>
    </location>
</feature>
<feature type="compositionally biased region" description="Gly residues" evidence="3">
    <location>
        <begin position="147"/>
        <end position="156"/>
    </location>
</feature>
<evidence type="ECO:0000256" key="1">
    <source>
        <dbReference type="ARBA" id="ARBA00022614"/>
    </source>
</evidence>
<feature type="compositionally biased region" description="Low complexity" evidence="3">
    <location>
        <begin position="208"/>
        <end position="228"/>
    </location>
</feature>
<dbReference type="PROSITE" id="PS51450">
    <property type="entry name" value="LRR"/>
    <property type="match status" value="3"/>
</dbReference>
<dbReference type="OrthoDB" id="1394818at2759"/>
<sequence>SFDPDASVSSQQQQQQQQQQPYVPLTLKSARVAKANKNKMRADPPLMTMLAPVPAPASMSGTRRNSIPKSPLLATADSQLPPLPSVGSEGVGGVGALPPSSSSHHQQHGLPSRRTPDGMLSSTQHPHHQLQQQQQHLRDINSHSAAAGGGAGGGGHSATTSTTAAPLAMPRPILKDTTARDRMQRESWMVDAAATPGFLNSGGSSLAPSPHTSTNSTSSSSNRPSSLSYHHHQHHSTPPTSSSSLSSSHPPPPPPPSSHPHSQSQSHPHPHPSHTPAAPPKSLARANSAKRQSRMNRSSTSTANADSDPDVMPIPRPRIPANKNSSSSTAALITARRQSGGYTDFESEDYDDSDLEDPMVRSKILQEQYVKLQKSHLHYSLLESHMAMLAKPSSSSSQHSTAQPHPHDDVSYFEKRGQRRSMGDELNALPPIVPEKSAQRKRISTVSSATVPALSTLGSAGVMETASSALAEASLSTPLQQSQQPQDRRTTYGSNAMAANSLSFEPLFAFASKSSDNMAMPSMTMPSMQTPSLQSLCSASPPLPASSILSPPSSQQQQQLQQQQQPNLQQGLVKRGDPLTSRFSTVSDAEWPTTMSTTLQIPESMLQHGVTILDLTKRELTEIPAGLPSTITHLRLAYNVIQILSPISNLTTLTQLQVLDLCDNQLDILPNEIGLLTRLKELYLSNNKLRKLPDSIQKMARLEVLDVRNNDFYLINPMVGKLKTLRQLDVRNNRLKSVPAQLCLLSSTLNVLLVDGNQFVAPFSELLQPLL</sequence>
<organism evidence="4 5">
    <name type="scientific">Lunasporangiospora selenospora</name>
    <dbReference type="NCBI Taxonomy" id="979761"/>
    <lineage>
        <taxon>Eukaryota</taxon>
        <taxon>Fungi</taxon>
        <taxon>Fungi incertae sedis</taxon>
        <taxon>Mucoromycota</taxon>
        <taxon>Mortierellomycotina</taxon>
        <taxon>Mortierellomycetes</taxon>
        <taxon>Mortierellales</taxon>
        <taxon>Mortierellaceae</taxon>
        <taxon>Lunasporangiospora</taxon>
    </lineage>
</organism>
<feature type="compositionally biased region" description="Low complexity" evidence="3">
    <location>
        <begin position="236"/>
        <end position="248"/>
    </location>
</feature>
<feature type="region of interest" description="Disordered" evidence="3">
    <location>
        <begin position="521"/>
        <end position="568"/>
    </location>
</feature>
<dbReference type="SMART" id="SM00364">
    <property type="entry name" value="LRR_BAC"/>
    <property type="match status" value="2"/>
</dbReference>
<dbReference type="SUPFAM" id="SSF52058">
    <property type="entry name" value="L domain-like"/>
    <property type="match status" value="1"/>
</dbReference>
<evidence type="ECO:0000256" key="3">
    <source>
        <dbReference type="SAM" id="MobiDB-lite"/>
    </source>
</evidence>
<keyword evidence="1" id="KW-0433">Leucine-rich repeat</keyword>
<dbReference type="Gene3D" id="3.80.10.10">
    <property type="entry name" value="Ribonuclease Inhibitor"/>
    <property type="match status" value="1"/>
</dbReference>
<feature type="region of interest" description="Disordered" evidence="3">
    <location>
        <begin position="1"/>
        <end position="330"/>
    </location>
</feature>
<comment type="caution">
    <text evidence="4">The sequence shown here is derived from an EMBL/GenBank/DDBJ whole genome shotgun (WGS) entry which is preliminary data.</text>
</comment>
<dbReference type="Proteomes" id="UP000780801">
    <property type="component" value="Unassembled WGS sequence"/>
</dbReference>
<dbReference type="InterPro" id="IPR032675">
    <property type="entry name" value="LRR_dom_sf"/>
</dbReference>
<dbReference type="PANTHER" id="PTHR48051">
    <property type="match status" value="1"/>
</dbReference>
<feature type="non-terminal residue" evidence="4">
    <location>
        <position position="1"/>
    </location>
</feature>
<dbReference type="InterPro" id="IPR050216">
    <property type="entry name" value="LRR_domain-containing"/>
</dbReference>
<name>A0A9P6KB32_9FUNG</name>
<protein>
    <submittedName>
        <fullName evidence="4">Uncharacterized protein</fullName>
    </submittedName>
</protein>
<feature type="compositionally biased region" description="Polar residues" evidence="3">
    <location>
        <begin position="59"/>
        <end position="68"/>
    </location>
</feature>
<feature type="non-terminal residue" evidence="4">
    <location>
        <position position="771"/>
    </location>
</feature>
<accession>A0A9P6KB32</accession>
<dbReference type="PANTHER" id="PTHR48051:SF47">
    <property type="entry name" value="LEUCINE RICH REPEAT AND STERILE ALPHA MOTIF CONTAINING 1"/>
    <property type="match status" value="1"/>
</dbReference>
<feature type="compositionally biased region" description="Pro residues" evidence="3">
    <location>
        <begin position="249"/>
        <end position="258"/>
    </location>
</feature>
<dbReference type="Pfam" id="PF13855">
    <property type="entry name" value="LRR_8"/>
    <property type="match status" value="1"/>
</dbReference>
<dbReference type="InterPro" id="IPR003591">
    <property type="entry name" value="Leu-rich_rpt_typical-subtyp"/>
</dbReference>
<keyword evidence="5" id="KW-1185">Reference proteome</keyword>
<dbReference type="SMART" id="SM00369">
    <property type="entry name" value="LRR_TYP"/>
    <property type="match status" value="3"/>
</dbReference>